<feature type="region of interest" description="Disordered" evidence="1">
    <location>
        <begin position="143"/>
        <end position="178"/>
    </location>
</feature>
<protein>
    <recommendedName>
        <fullName evidence="3">EF-hand domain-containing protein</fullName>
    </recommendedName>
</protein>
<keyword evidence="2" id="KW-0732">Signal</keyword>
<reference evidence="5" key="1">
    <citation type="journal article" date="2019" name="Int. J. Syst. Evol. Microbiol.">
        <title>The Global Catalogue of Microorganisms (GCM) 10K type strain sequencing project: providing services to taxonomists for standard genome sequencing and annotation.</title>
        <authorList>
            <consortium name="The Broad Institute Genomics Platform"/>
            <consortium name="The Broad Institute Genome Sequencing Center for Infectious Disease"/>
            <person name="Wu L."/>
            <person name="Ma J."/>
        </authorList>
    </citation>
    <scope>NUCLEOTIDE SEQUENCE [LARGE SCALE GENOMIC DNA]</scope>
    <source>
        <strain evidence="5">JCM 18014</strain>
    </source>
</reference>
<evidence type="ECO:0000313" key="4">
    <source>
        <dbReference type="EMBL" id="GAA5055634.1"/>
    </source>
</evidence>
<dbReference type="PROSITE" id="PS00018">
    <property type="entry name" value="EF_HAND_1"/>
    <property type="match status" value="1"/>
</dbReference>
<gene>
    <name evidence="4" type="ORF">GCM10023208_19670</name>
</gene>
<dbReference type="InterPro" id="IPR002048">
    <property type="entry name" value="EF_hand_dom"/>
</dbReference>
<evidence type="ECO:0000313" key="5">
    <source>
        <dbReference type="Proteomes" id="UP001500518"/>
    </source>
</evidence>
<dbReference type="Gene3D" id="1.10.238.10">
    <property type="entry name" value="EF-hand"/>
    <property type="match status" value="2"/>
</dbReference>
<feature type="compositionally biased region" description="Basic residues" evidence="1">
    <location>
        <begin position="169"/>
        <end position="178"/>
    </location>
</feature>
<feature type="compositionally biased region" description="Basic and acidic residues" evidence="1">
    <location>
        <begin position="159"/>
        <end position="168"/>
    </location>
</feature>
<organism evidence="4 5">
    <name type="scientific">Erythrobacter westpacificensis</name>
    <dbReference type="NCBI Taxonomy" id="1055231"/>
    <lineage>
        <taxon>Bacteria</taxon>
        <taxon>Pseudomonadati</taxon>
        <taxon>Pseudomonadota</taxon>
        <taxon>Alphaproteobacteria</taxon>
        <taxon>Sphingomonadales</taxon>
        <taxon>Erythrobacteraceae</taxon>
        <taxon>Erythrobacter/Porphyrobacter group</taxon>
        <taxon>Erythrobacter</taxon>
    </lineage>
</organism>
<keyword evidence="5" id="KW-1185">Reference proteome</keyword>
<dbReference type="PROSITE" id="PS50222">
    <property type="entry name" value="EF_HAND_2"/>
    <property type="match status" value="1"/>
</dbReference>
<feature type="chain" id="PRO_5045157256" description="EF-hand domain-containing protein" evidence="2">
    <location>
        <begin position="23"/>
        <end position="178"/>
    </location>
</feature>
<dbReference type="Pfam" id="PF13202">
    <property type="entry name" value="EF-hand_5"/>
    <property type="match status" value="3"/>
</dbReference>
<feature type="domain" description="EF-hand" evidence="3">
    <location>
        <begin position="60"/>
        <end position="95"/>
    </location>
</feature>
<feature type="region of interest" description="Disordered" evidence="1">
    <location>
        <begin position="79"/>
        <end position="118"/>
    </location>
</feature>
<dbReference type="SUPFAM" id="SSF47473">
    <property type="entry name" value="EF-hand"/>
    <property type="match status" value="1"/>
</dbReference>
<dbReference type="RefSeq" id="WP_346032911.1">
    <property type="nucleotide sequence ID" value="NZ_BAABHV010000010.1"/>
</dbReference>
<accession>A0ABP9KBU7</accession>
<evidence type="ECO:0000256" key="2">
    <source>
        <dbReference type="SAM" id="SignalP"/>
    </source>
</evidence>
<comment type="caution">
    <text evidence="4">The sequence shown here is derived from an EMBL/GenBank/DDBJ whole genome shotgun (WGS) entry which is preliminary data.</text>
</comment>
<dbReference type="Proteomes" id="UP001500518">
    <property type="component" value="Unassembled WGS sequence"/>
</dbReference>
<name>A0ABP9KBU7_9SPHN</name>
<proteinExistence type="predicted"/>
<sequence>MKKTLILALAATGLTIGGVAVAQDRPERGADMTRADAEARAAAHFARMDANDDGVVDDADREARARARFDRMDANGDGLLSFEESQAARDTMRERRAEAGEREGRRGHRMGRRGGGMRGMMMARADADGDGTVSQAEFTSAALARFDSADANNDGTVTAEERREQRSERRAHRRQNRG</sequence>
<evidence type="ECO:0000256" key="1">
    <source>
        <dbReference type="SAM" id="MobiDB-lite"/>
    </source>
</evidence>
<dbReference type="EMBL" id="BAABHV010000010">
    <property type="protein sequence ID" value="GAA5055634.1"/>
    <property type="molecule type" value="Genomic_DNA"/>
</dbReference>
<feature type="signal peptide" evidence="2">
    <location>
        <begin position="1"/>
        <end position="22"/>
    </location>
</feature>
<feature type="compositionally biased region" description="Basic and acidic residues" evidence="1">
    <location>
        <begin position="86"/>
        <end position="104"/>
    </location>
</feature>
<dbReference type="InterPro" id="IPR011992">
    <property type="entry name" value="EF-hand-dom_pair"/>
</dbReference>
<evidence type="ECO:0000259" key="3">
    <source>
        <dbReference type="PROSITE" id="PS50222"/>
    </source>
</evidence>
<dbReference type="InterPro" id="IPR018247">
    <property type="entry name" value="EF_Hand_1_Ca_BS"/>
</dbReference>